<evidence type="ECO:0000256" key="3">
    <source>
        <dbReference type="ARBA" id="ARBA00022692"/>
    </source>
</evidence>
<dbReference type="OrthoDB" id="5986838at2759"/>
<feature type="transmembrane region" description="Helical" evidence="9">
    <location>
        <begin position="163"/>
        <end position="181"/>
    </location>
</feature>
<dbReference type="GO" id="GO:0031625">
    <property type="term" value="F:ubiquitin protein ligase binding"/>
    <property type="evidence" value="ECO:0007669"/>
    <property type="project" value="Ensembl"/>
</dbReference>
<dbReference type="eggNOG" id="ENOG502SRT6">
    <property type="taxonomic scope" value="Eukaryota"/>
</dbReference>
<reference evidence="11 12" key="1">
    <citation type="submission" date="2012-03" db="EMBL/GenBank/DDBJ databases">
        <title>Whole Genome Assembly of Papio anubis.</title>
        <authorList>
            <person name="Liu Y.L."/>
            <person name="Abraham K.A."/>
            <person name="Akbar H.A."/>
            <person name="Ali S.A."/>
            <person name="Anosike U.A."/>
            <person name="Aqrawi P.A."/>
            <person name="Arias F.A."/>
            <person name="Attaway T.A."/>
            <person name="Awwad R.A."/>
            <person name="Babu C.B."/>
            <person name="Bandaranaike D.B."/>
            <person name="Battles P.B."/>
            <person name="Bell A.B."/>
            <person name="Beltran B.B."/>
            <person name="Berhane-Mersha D.B."/>
            <person name="Bess C.B."/>
            <person name="Bickham C.B."/>
            <person name="Bolden T.B."/>
            <person name="Carter K.C."/>
            <person name="Chau D.C."/>
            <person name="Chavez A.C."/>
            <person name="Clerc-Blankenburg K.C."/>
            <person name="Coyle M.C."/>
            <person name="Dao M.D."/>
            <person name="Davila M.L.D."/>
            <person name="Davy-Carroll L.D."/>
            <person name="Denson S.D."/>
            <person name="Dinh H.D."/>
            <person name="Fernandez S.F."/>
            <person name="Fernando P.F."/>
            <person name="Forbes L.F."/>
            <person name="Francis C.F."/>
            <person name="Francisco L.F."/>
            <person name="Fu Q.F."/>
            <person name="Garcia-Iii R.G."/>
            <person name="Garrett T.G."/>
            <person name="Gross S.G."/>
            <person name="Gubbala S.G."/>
            <person name="Hirani K.H."/>
            <person name="Hogues M.H."/>
            <person name="Hollins B.H."/>
            <person name="Jackson L.J."/>
            <person name="Javaid M.J."/>
            <person name="Jhangiani S.J."/>
            <person name="Johnson A.J."/>
            <person name="Johnson B.J."/>
            <person name="Jones J.J."/>
            <person name="Joshi V.J."/>
            <person name="Kalu J.K."/>
            <person name="Khan N.K."/>
            <person name="Korchina V.K."/>
            <person name="Kovar C.K."/>
            <person name="Lago L.L."/>
            <person name="Lara F.L."/>
            <person name="Le T.-K.L."/>
            <person name="Lee S.L."/>
            <person name="Legall-Iii F.L."/>
            <person name="Lemon S.L."/>
            <person name="Liu J.L."/>
            <person name="Liu Y.-S.L."/>
            <person name="Liyanage D.L."/>
            <person name="Lopez J.L."/>
            <person name="Lorensuhewa L.L."/>
            <person name="Mata R.M."/>
            <person name="Mathew T.M."/>
            <person name="Mercado C.M."/>
            <person name="Mercado I.M."/>
            <person name="Morales K.M."/>
            <person name="Morgan M.M."/>
            <person name="Munidasa M.M."/>
            <person name="Ngo D.N."/>
            <person name="Nguyen L.N."/>
            <person name="Nguyen T.N."/>
            <person name="Nguyen N.N."/>
            <person name="Obregon M.O."/>
            <person name="Okwuonu G.O."/>
            <person name="Ongeri F.O."/>
            <person name="Onwere C.O."/>
            <person name="Osifeso I.O."/>
            <person name="Parra A.P."/>
            <person name="Patil S.P."/>
            <person name="Perez A.P."/>
            <person name="Perez Y.P."/>
            <person name="Pham C.P."/>
            <person name="Pu L.-L.P."/>
            <person name="Puazo M.P."/>
            <person name="Quiroz J.Q."/>
            <person name="Rouhana J.R."/>
            <person name="Ruiz M.R."/>
            <person name="Ruiz S.-J.R."/>
            <person name="Saada N.S."/>
            <person name="Santibanez J.S."/>
            <person name="Scheel M.S."/>
            <person name="Schneider B.S."/>
            <person name="Simmons D.S."/>
            <person name="Sisson I.S."/>
            <person name="Tang L.-Y.T."/>
            <person name="Thornton R.T."/>
            <person name="Tisius J.T."/>
            <person name="Toledanes G.T."/>
            <person name="Trejos Z.T."/>
            <person name="Usmani K.U."/>
            <person name="Varghese R.V."/>
            <person name="Vattathil S.V."/>
            <person name="Vee V.V."/>
            <person name="Walker D.W."/>
            <person name="Weissenberger G.W."/>
            <person name="White C.W."/>
            <person name="Williams A.W."/>
            <person name="Woodworth J.W."/>
            <person name="Wright R.W."/>
            <person name="Zhu Y.Z."/>
            <person name="Han Y.H."/>
            <person name="Newsham I.N."/>
            <person name="Nazareth L.N."/>
            <person name="Worley K.W."/>
            <person name="Muzny D.M."/>
            <person name="Rogers J.R."/>
            <person name="Gibbs R.G."/>
        </authorList>
    </citation>
    <scope>NUCLEOTIDE SEQUENCE [LARGE SCALE GENOMIC DNA]</scope>
</reference>
<dbReference type="GO" id="GO:0005783">
    <property type="term" value="C:endoplasmic reticulum"/>
    <property type="evidence" value="ECO:0007669"/>
    <property type="project" value="Ensembl"/>
</dbReference>
<dbReference type="InterPro" id="IPR039433">
    <property type="entry name" value="Mff-like_dom"/>
</dbReference>
<evidence type="ECO:0000256" key="9">
    <source>
        <dbReference type="SAM" id="Phobius"/>
    </source>
</evidence>
<dbReference type="GO" id="GO:0005741">
    <property type="term" value="C:mitochondrial outer membrane"/>
    <property type="evidence" value="ECO:0007669"/>
    <property type="project" value="UniProtKB-SubCell"/>
</dbReference>
<dbReference type="CTD" id="89885"/>
<dbReference type="Ensembl" id="ENSPANT00000024033.3">
    <property type="protein sequence ID" value="ENSPANP00000010320.1"/>
    <property type="gene ID" value="ENSPANG00000012784.3"/>
</dbReference>
<keyword evidence="6" id="KW-0496">Mitochondrion</keyword>
<evidence type="ECO:0000256" key="7">
    <source>
        <dbReference type="ARBA" id="ARBA00023136"/>
    </source>
</evidence>
<reference evidence="11" key="3">
    <citation type="submission" date="2025-09" db="UniProtKB">
        <authorList>
            <consortium name="Ensembl"/>
        </authorList>
    </citation>
    <scope>IDENTIFICATION</scope>
</reference>
<evidence type="ECO:0000256" key="5">
    <source>
        <dbReference type="ARBA" id="ARBA00022989"/>
    </source>
</evidence>
<sequence length="183" mass="20776">MAGGPPNTKAEMEMSLTEELNHGRQGQNQEHLVIAEMMEHGSRSLGASQKRQKLEQKAAGSASAKRVWNMTATRSKKMGSQLPMPRMLRESGHGDAHLQEYPGNFQGMRFHYDRNPGTDAVAQTSLEELNVLEMEVMRRQLYAVNRRLRALEEQGATWRQRETLIIAMLVSASIANLWLWMNQ</sequence>
<name>A0A096NC12_PAPAN</name>
<dbReference type="GO" id="GO:0042802">
    <property type="term" value="F:identical protein binding"/>
    <property type="evidence" value="ECO:0007669"/>
    <property type="project" value="Ensembl"/>
</dbReference>
<dbReference type="PANTHER" id="PTHR21128:SF0">
    <property type="entry name" value="FETAL AND ADULT TESTIS-EXPRESSED TRANSCRIPT PROTEIN"/>
    <property type="match status" value="1"/>
</dbReference>
<comment type="subcellular location">
    <subcellularLocation>
        <location evidence="1">Membrane</location>
        <topology evidence="1">Single-pass membrane protein</topology>
    </subcellularLocation>
    <subcellularLocation>
        <location evidence="2">Mitochondrion outer membrane</location>
    </subcellularLocation>
</comment>
<organism evidence="11 12">
    <name type="scientific">Papio anubis</name>
    <name type="common">Olive baboon</name>
    <dbReference type="NCBI Taxonomy" id="9555"/>
    <lineage>
        <taxon>Eukaryota</taxon>
        <taxon>Metazoa</taxon>
        <taxon>Chordata</taxon>
        <taxon>Craniata</taxon>
        <taxon>Vertebrata</taxon>
        <taxon>Euteleostomi</taxon>
        <taxon>Mammalia</taxon>
        <taxon>Eutheria</taxon>
        <taxon>Euarchontoglires</taxon>
        <taxon>Primates</taxon>
        <taxon>Haplorrhini</taxon>
        <taxon>Catarrhini</taxon>
        <taxon>Cercopithecidae</taxon>
        <taxon>Cercopithecinae</taxon>
        <taxon>Papio</taxon>
    </lineage>
</organism>
<dbReference type="AlphaFoldDB" id="A0A096NC12"/>
<proteinExistence type="predicted"/>
<feature type="domain" description="Mff-like" evidence="10">
    <location>
        <begin position="114"/>
        <end position="182"/>
    </location>
</feature>
<keyword evidence="4" id="KW-1000">Mitochondrion outer membrane</keyword>
<protein>
    <submittedName>
        <fullName evidence="11">Fetal and adult testis expressed 1</fullName>
    </submittedName>
</protein>
<keyword evidence="7 9" id="KW-0472">Membrane</keyword>
<evidence type="ECO:0000256" key="4">
    <source>
        <dbReference type="ARBA" id="ARBA00022787"/>
    </source>
</evidence>
<evidence type="ECO:0000313" key="11">
    <source>
        <dbReference type="Ensembl" id="ENSPANP00000010320.1"/>
    </source>
</evidence>
<evidence type="ECO:0000256" key="8">
    <source>
        <dbReference type="SAM" id="MobiDB-lite"/>
    </source>
</evidence>
<dbReference type="GO" id="GO:0051562">
    <property type="term" value="P:negative regulation of mitochondrial calcium ion concentration"/>
    <property type="evidence" value="ECO:0007669"/>
    <property type="project" value="Ensembl"/>
</dbReference>
<dbReference type="GeneTree" id="ENSGT00390000006832"/>
<dbReference type="RefSeq" id="XP_003918466.1">
    <property type="nucleotide sequence ID" value="XM_003918417.4"/>
</dbReference>
<dbReference type="HOGENOM" id="CLU_129363_0_0_1"/>
<dbReference type="GO" id="GO:0044233">
    <property type="term" value="C:mitochondria-associated endoplasmic reticulum membrane contact site"/>
    <property type="evidence" value="ECO:0007669"/>
    <property type="project" value="Ensembl"/>
</dbReference>
<evidence type="ECO:0000313" key="12">
    <source>
        <dbReference type="Proteomes" id="UP000028761"/>
    </source>
</evidence>
<feature type="region of interest" description="Disordered" evidence="8">
    <location>
        <begin position="42"/>
        <end position="66"/>
    </location>
</feature>
<keyword evidence="12" id="KW-1185">Reference proteome</keyword>
<dbReference type="Pfam" id="PF05644">
    <property type="entry name" value="Miff"/>
    <property type="match status" value="1"/>
</dbReference>
<evidence type="ECO:0000256" key="2">
    <source>
        <dbReference type="ARBA" id="ARBA00004294"/>
    </source>
</evidence>
<dbReference type="GO" id="GO:0043066">
    <property type="term" value="P:negative regulation of apoptotic process"/>
    <property type="evidence" value="ECO:0007669"/>
    <property type="project" value="Ensembl"/>
</dbReference>
<dbReference type="KEGG" id="panu:101021501"/>
<dbReference type="GeneID" id="101021501"/>
<accession>A0A096NC12</accession>
<dbReference type="Bgee" id="ENSPANG00000012784">
    <property type="expression patterns" value="Expressed in testis and 2 other cell types or tissues"/>
</dbReference>
<keyword evidence="3 9" id="KW-0812">Transmembrane</keyword>
<dbReference type="PANTHER" id="PTHR21128">
    <property type="entry name" value="FETAL AND ADULT TESTIS-EXPRESSED TRANSCRIPT PROTEIN"/>
    <property type="match status" value="1"/>
</dbReference>
<keyword evidence="5 9" id="KW-1133">Transmembrane helix</keyword>
<evidence type="ECO:0000256" key="6">
    <source>
        <dbReference type="ARBA" id="ARBA00023128"/>
    </source>
</evidence>
<gene>
    <name evidence="11" type="primary">FATE1</name>
</gene>
<evidence type="ECO:0000259" key="10">
    <source>
        <dbReference type="Pfam" id="PF05644"/>
    </source>
</evidence>
<reference evidence="11" key="2">
    <citation type="submission" date="2025-08" db="UniProtKB">
        <authorList>
            <consortium name="Ensembl"/>
        </authorList>
    </citation>
    <scope>IDENTIFICATION</scope>
</reference>
<evidence type="ECO:0000256" key="1">
    <source>
        <dbReference type="ARBA" id="ARBA00004167"/>
    </source>
</evidence>
<dbReference type="InterPro" id="IPR039153">
    <property type="entry name" value="FATE1"/>
</dbReference>
<dbReference type="Proteomes" id="UP000028761">
    <property type="component" value="Chromosome X"/>
</dbReference>
<dbReference type="OMA" id="MEHGSQS"/>